<evidence type="ECO:0000259" key="14">
    <source>
        <dbReference type="Pfam" id="PF07715"/>
    </source>
</evidence>
<proteinExistence type="inferred from homology"/>
<dbReference type="PANTHER" id="PTHR30069:SF29">
    <property type="entry name" value="HEMOGLOBIN AND HEMOGLOBIN-HAPTOGLOBIN-BINDING PROTEIN 1-RELATED"/>
    <property type="match status" value="1"/>
</dbReference>
<feature type="domain" description="TonB-dependent receptor plug" evidence="14">
    <location>
        <begin position="238"/>
        <end position="347"/>
    </location>
</feature>
<dbReference type="PROSITE" id="PS52016">
    <property type="entry name" value="TONB_DEPENDENT_REC_3"/>
    <property type="match status" value="1"/>
</dbReference>
<dbReference type="AlphaFoldDB" id="E3FE57"/>
<evidence type="ECO:0000259" key="13">
    <source>
        <dbReference type="Pfam" id="PF00593"/>
    </source>
</evidence>
<dbReference type="GO" id="GO:0044718">
    <property type="term" value="P:siderophore transmembrane transport"/>
    <property type="evidence" value="ECO:0007669"/>
    <property type="project" value="TreeGrafter"/>
</dbReference>
<dbReference type="STRING" id="378806.STAUR_4882"/>
<evidence type="ECO:0000256" key="9">
    <source>
        <dbReference type="ARBA" id="ARBA00023237"/>
    </source>
</evidence>
<evidence type="ECO:0000256" key="4">
    <source>
        <dbReference type="ARBA" id="ARBA00022692"/>
    </source>
</evidence>
<dbReference type="RefSeq" id="WP_013376501.1">
    <property type="nucleotide sequence ID" value="NC_014623.1"/>
</dbReference>
<keyword evidence="9 10" id="KW-0998">Cell outer membrane</keyword>
<gene>
    <name evidence="15" type="ordered locus">STAUR_4882</name>
</gene>
<dbReference type="InterPro" id="IPR012910">
    <property type="entry name" value="Plug_dom"/>
</dbReference>
<dbReference type="EMBL" id="CP002271">
    <property type="protein sequence ID" value="ADO72660.1"/>
    <property type="molecule type" value="Genomic_DNA"/>
</dbReference>
<dbReference type="KEGG" id="sur:STAUR_4882"/>
<keyword evidence="16" id="KW-1185">Reference proteome</keyword>
<keyword evidence="3 10" id="KW-1134">Transmembrane beta strand</keyword>
<evidence type="ECO:0000313" key="15">
    <source>
        <dbReference type="EMBL" id="ADO72660.1"/>
    </source>
</evidence>
<evidence type="ECO:0000256" key="7">
    <source>
        <dbReference type="ARBA" id="ARBA00023136"/>
    </source>
</evidence>
<feature type="region of interest" description="Disordered" evidence="12">
    <location>
        <begin position="71"/>
        <end position="212"/>
    </location>
</feature>
<evidence type="ECO:0000256" key="11">
    <source>
        <dbReference type="RuleBase" id="RU003357"/>
    </source>
</evidence>
<evidence type="ECO:0000313" key="16">
    <source>
        <dbReference type="Proteomes" id="UP000001351"/>
    </source>
</evidence>
<dbReference type="CDD" id="cd01347">
    <property type="entry name" value="ligand_gated_channel"/>
    <property type="match status" value="1"/>
</dbReference>
<feature type="domain" description="TonB-dependent receptor-like beta-barrel" evidence="13">
    <location>
        <begin position="473"/>
        <end position="833"/>
    </location>
</feature>
<evidence type="ECO:0000256" key="3">
    <source>
        <dbReference type="ARBA" id="ARBA00022452"/>
    </source>
</evidence>
<dbReference type="PANTHER" id="PTHR30069">
    <property type="entry name" value="TONB-DEPENDENT OUTER MEMBRANE RECEPTOR"/>
    <property type="match status" value="1"/>
</dbReference>
<evidence type="ECO:0000256" key="2">
    <source>
        <dbReference type="ARBA" id="ARBA00022448"/>
    </source>
</evidence>
<keyword evidence="7 10" id="KW-0472">Membrane</keyword>
<dbReference type="InterPro" id="IPR039426">
    <property type="entry name" value="TonB-dep_rcpt-like"/>
</dbReference>
<evidence type="ECO:0000256" key="10">
    <source>
        <dbReference type="PROSITE-ProRule" id="PRU01360"/>
    </source>
</evidence>
<name>E3FE57_STIAD</name>
<evidence type="ECO:0000256" key="5">
    <source>
        <dbReference type="ARBA" id="ARBA00022729"/>
    </source>
</evidence>
<evidence type="ECO:0000256" key="12">
    <source>
        <dbReference type="SAM" id="MobiDB-lite"/>
    </source>
</evidence>
<organism evidence="15 16">
    <name type="scientific">Stigmatella aurantiaca (strain DW4/3-1)</name>
    <dbReference type="NCBI Taxonomy" id="378806"/>
    <lineage>
        <taxon>Bacteria</taxon>
        <taxon>Pseudomonadati</taxon>
        <taxon>Myxococcota</taxon>
        <taxon>Myxococcia</taxon>
        <taxon>Myxococcales</taxon>
        <taxon>Cystobacterineae</taxon>
        <taxon>Archangiaceae</taxon>
        <taxon>Stigmatella</taxon>
    </lineage>
</organism>
<evidence type="ECO:0000256" key="6">
    <source>
        <dbReference type="ARBA" id="ARBA00023077"/>
    </source>
</evidence>
<dbReference type="eggNOG" id="COG4771">
    <property type="taxonomic scope" value="Bacteria"/>
</dbReference>
<keyword evidence="8 15" id="KW-0675">Receptor</keyword>
<keyword evidence="6 11" id="KW-0798">TonB box</keyword>
<feature type="compositionally biased region" description="Pro residues" evidence="12">
    <location>
        <begin position="144"/>
        <end position="155"/>
    </location>
</feature>
<protein>
    <submittedName>
        <fullName evidence="15">TonB dependent receptor</fullName>
    </submittedName>
</protein>
<reference evidence="15 16" key="1">
    <citation type="journal article" date="2011" name="Mol. Biol. Evol.">
        <title>Comparative genomic analysis of fruiting body formation in Myxococcales.</title>
        <authorList>
            <person name="Huntley S."/>
            <person name="Hamann N."/>
            <person name="Wegener-Feldbrugge S."/>
            <person name="Treuner-Lange A."/>
            <person name="Kube M."/>
            <person name="Reinhardt R."/>
            <person name="Klages S."/>
            <person name="Muller R."/>
            <person name="Ronning C.M."/>
            <person name="Nierman W.C."/>
            <person name="Sogaard-Andersen L."/>
        </authorList>
    </citation>
    <scope>NUCLEOTIDE SEQUENCE [LARGE SCALE GENOMIC DNA]</scope>
    <source>
        <strain evidence="15 16">DW4/3-1</strain>
    </source>
</reference>
<keyword evidence="5" id="KW-0732">Signal</keyword>
<feature type="compositionally biased region" description="Low complexity" evidence="12">
    <location>
        <begin position="156"/>
        <end position="174"/>
    </location>
</feature>
<dbReference type="InterPro" id="IPR037066">
    <property type="entry name" value="Plug_dom_sf"/>
</dbReference>
<accession>E3FE57</accession>
<dbReference type="InterPro" id="IPR000531">
    <property type="entry name" value="Beta-barrel_TonB"/>
</dbReference>
<dbReference type="Proteomes" id="UP000001351">
    <property type="component" value="Chromosome"/>
</dbReference>
<feature type="compositionally biased region" description="Pro residues" evidence="12">
    <location>
        <begin position="90"/>
        <end position="99"/>
    </location>
</feature>
<dbReference type="Gene3D" id="2.40.170.20">
    <property type="entry name" value="TonB-dependent receptor, beta-barrel domain"/>
    <property type="match status" value="1"/>
</dbReference>
<dbReference type="HOGENOM" id="CLU_015838_0_0_7"/>
<dbReference type="GO" id="GO:0015344">
    <property type="term" value="F:siderophore uptake transmembrane transporter activity"/>
    <property type="evidence" value="ECO:0007669"/>
    <property type="project" value="TreeGrafter"/>
</dbReference>
<dbReference type="Pfam" id="PF07715">
    <property type="entry name" value="Plug"/>
    <property type="match status" value="1"/>
</dbReference>
<dbReference type="OrthoDB" id="9763670at2"/>
<comment type="similarity">
    <text evidence="10 11">Belongs to the TonB-dependent receptor family.</text>
</comment>
<keyword evidence="4 10" id="KW-0812">Transmembrane</keyword>
<sequence length="859" mass="92567">MFRRGPLMDRVFASRGLAYGPHPVLAAPLADVRMMHSTVLGWPRRIAARAFLQLPLVFCLCVIMGLAAGNAEAQTKAKPTKRRPGASKKTPPPPPPPVAPQMVDDPTEEDPLTGKETSAPVGSPPPAEYRPREPIPDSVLADPAPVPAPTPPPAVVTPAPKQATPAPKQTATKPAQDRVPPTAPFADPVPSRALPPPSGLAGLDLPDPAGDASSIEDSVNALLSEAVVTTASKRRQRIKDVPMTVAWIPAEELEGTGAFTLCEAIQYFPGLECRRGSMRKAAVSARGLGSNYLSNRLLLLKDGRPLTDPWTGQFYADETTPLSNLKQVEVIRGPGSSLYGSNAFSGVINLIERQPSDLIKEGNNIGFDGRVLAGQDSTFRVNATAAGRGGPVEALASYYGFGSDGPQLFNNAQTGLVDTNQDSQVHQISGKVKVGAFALDADFTDAEIGRPGGTQISTVGNCGRCHYTPSDTENVQNLNAAAQVDTQVTDNLRIFGQAFTLYKRRVVDQMNMITGKLEPALGKRRRYGAEARALLTTGNLNVTFGGDVKDDLVNNQNVLAGLTLDDTTQTIIGGFVDAEYRPMSRLVLGAGVRYDSYLIPEEVWSERTNQLSPRASIVFHALPELTLRTNYGRAFRAPTLAELAINQQMYAATLLGNSALRAETLDTYEAAVDYWAFDRRMRLTATGFYNRAKNFINQNLVFGSTSQFQNIGDAQVVGFEAEVAAQLPAANSSFDVAYQYLDAQALPYGDGPSSQLDYAPHHRLYARARTNIGKVGFAEVYALYVGQRFDPGFLVESTGEVNRVKLPDYVTASARVGVNINEGISVSLLGTNLFDSQYEESHGFPAPPRGVYSELKVRY</sequence>
<dbReference type="GO" id="GO:0009279">
    <property type="term" value="C:cell outer membrane"/>
    <property type="evidence" value="ECO:0007669"/>
    <property type="project" value="UniProtKB-SubCell"/>
</dbReference>
<dbReference type="Pfam" id="PF00593">
    <property type="entry name" value="TonB_dep_Rec_b-barrel"/>
    <property type="match status" value="1"/>
</dbReference>
<evidence type="ECO:0000256" key="1">
    <source>
        <dbReference type="ARBA" id="ARBA00004571"/>
    </source>
</evidence>
<dbReference type="InterPro" id="IPR036942">
    <property type="entry name" value="Beta-barrel_TonB_sf"/>
</dbReference>
<comment type="subcellular location">
    <subcellularLocation>
        <location evidence="1 10">Cell outer membrane</location>
        <topology evidence="1 10">Multi-pass membrane protein</topology>
    </subcellularLocation>
</comment>
<keyword evidence="2 10" id="KW-0813">Transport</keyword>
<dbReference type="Gene3D" id="2.170.130.10">
    <property type="entry name" value="TonB-dependent receptor, plug domain"/>
    <property type="match status" value="1"/>
</dbReference>
<evidence type="ECO:0000256" key="8">
    <source>
        <dbReference type="ARBA" id="ARBA00023170"/>
    </source>
</evidence>
<dbReference type="SUPFAM" id="SSF56935">
    <property type="entry name" value="Porins"/>
    <property type="match status" value="1"/>
</dbReference>